<feature type="transmembrane region" description="Helical" evidence="1">
    <location>
        <begin position="189"/>
        <end position="207"/>
    </location>
</feature>
<reference evidence="3 4" key="1">
    <citation type="submission" date="2023-06" db="EMBL/GenBank/DDBJ databases">
        <title>Antibody response to the Sneathia vaginalis cytopathogenic toxin A during pregnancy.</title>
        <authorList>
            <person name="Mccoy Z.T."/>
            <person name="Serrano M.G."/>
            <person name="Spaine K."/>
            <person name="Edwards D.J."/>
            <person name="Buck G.A."/>
            <person name="Jefferson K."/>
        </authorList>
    </citation>
    <scope>NUCLEOTIDE SEQUENCE [LARGE SCALE GENOMIC DNA]</scope>
    <source>
        <strain evidence="3 4">CCUG 42621</strain>
    </source>
</reference>
<dbReference type="Pfam" id="PF00892">
    <property type="entry name" value="EamA"/>
    <property type="match status" value="2"/>
</dbReference>
<feature type="transmembrane region" description="Helical" evidence="1">
    <location>
        <begin position="251"/>
        <end position="269"/>
    </location>
</feature>
<evidence type="ECO:0000256" key="1">
    <source>
        <dbReference type="SAM" id="Phobius"/>
    </source>
</evidence>
<dbReference type="SUPFAM" id="SSF103481">
    <property type="entry name" value="Multidrug resistance efflux transporter EmrE"/>
    <property type="match status" value="2"/>
</dbReference>
<evidence type="ECO:0000259" key="2">
    <source>
        <dbReference type="Pfam" id="PF00892"/>
    </source>
</evidence>
<feature type="transmembrane region" description="Helical" evidence="1">
    <location>
        <begin position="160"/>
        <end position="177"/>
    </location>
</feature>
<dbReference type="PANTHER" id="PTHR22911:SF79">
    <property type="entry name" value="MOBA-LIKE NTP TRANSFERASE DOMAIN-CONTAINING PROTEIN"/>
    <property type="match status" value="1"/>
</dbReference>
<feature type="transmembrane region" description="Helical" evidence="1">
    <location>
        <begin position="219"/>
        <end position="239"/>
    </location>
</feature>
<protein>
    <submittedName>
        <fullName evidence="3">DMT family transporter</fullName>
    </submittedName>
</protein>
<feature type="transmembrane region" description="Helical" evidence="1">
    <location>
        <begin position="275"/>
        <end position="292"/>
    </location>
</feature>
<dbReference type="InterPro" id="IPR000620">
    <property type="entry name" value="EamA_dom"/>
</dbReference>
<evidence type="ECO:0000313" key="4">
    <source>
        <dbReference type="Proteomes" id="UP001225134"/>
    </source>
</evidence>
<feature type="domain" description="EamA" evidence="2">
    <location>
        <begin position="160"/>
        <end position="292"/>
    </location>
</feature>
<keyword evidence="1" id="KW-1133">Transmembrane helix</keyword>
<dbReference type="RefSeq" id="WP_285152371.1">
    <property type="nucleotide sequence ID" value="NZ_JASSPP010000001.1"/>
</dbReference>
<keyword evidence="4" id="KW-1185">Reference proteome</keyword>
<dbReference type="PANTHER" id="PTHR22911">
    <property type="entry name" value="ACYL-MALONYL CONDENSING ENZYME-RELATED"/>
    <property type="match status" value="1"/>
</dbReference>
<keyword evidence="1" id="KW-0812">Transmembrane</keyword>
<accession>A0ABT7HHE4</accession>
<name>A0ABT7HHE4_9FUSO</name>
<feature type="transmembrane region" description="Helical" evidence="1">
    <location>
        <begin position="38"/>
        <end position="57"/>
    </location>
</feature>
<gene>
    <name evidence="3" type="ORF">QQA45_00105</name>
</gene>
<dbReference type="Proteomes" id="UP001225134">
    <property type="component" value="Unassembled WGS sequence"/>
</dbReference>
<feature type="transmembrane region" description="Helical" evidence="1">
    <location>
        <begin position="102"/>
        <end position="121"/>
    </location>
</feature>
<dbReference type="InterPro" id="IPR037185">
    <property type="entry name" value="EmrE-like"/>
</dbReference>
<sequence>MNKKFLGIFLATISSTLWGIGGNFTGYIFKNSNIDYSSLVFFRMFIASIIFFILGFIKDEPIKAFDMINNKKRFIQLIIYSFFGMLGVQLPFYATIKYSSAPFATLMQFGSPILVILYICFKYRKKPQLNEIICTFFILIGVFFVVTNGKLNSLSVQVNAIYWGLITAFGYAFYIVYAKNFFSWPTSFLMAYGMLFGSIFILPITNFKISISCLSHYNILFSFIMVLTIGTVIPFYLLIESSRYINPKLTCMLSVAEPIVSLLVSIIFMNEHFGLYQFIGILIIIFSIFVVTSTTKD</sequence>
<feature type="transmembrane region" description="Helical" evidence="1">
    <location>
        <begin position="128"/>
        <end position="148"/>
    </location>
</feature>
<feature type="transmembrane region" description="Helical" evidence="1">
    <location>
        <begin position="77"/>
        <end position="96"/>
    </location>
</feature>
<comment type="caution">
    <text evidence="3">The sequence shown here is derived from an EMBL/GenBank/DDBJ whole genome shotgun (WGS) entry which is preliminary data.</text>
</comment>
<organism evidence="3 4">
    <name type="scientific">Sneathia sanguinegens</name>
    <dbReference type="NCBI Taxonomy" id="40543"/>
    <lineage>
        <taxon>Bacteria</taxon>
        <taxon>Fusobacteriati</taxon>
        <taxon>Fusobacteriota</taxon>
        <taxon>Fusobacteriia</taxon>
        <taxon>Fusobacteriales</taxon>
        <taxon>Leptotrichiaceae</taxon>
        <taxon>Sneathia</taxon>
    </lineage>
</organism>
<proteinExistence type="predicted"/>
<evidence type="ECO:0000313" key="3">
    <source>
        <dbReference type="EMBL" id="MDK9579936.1"/>
    </source>
</evidence>
<feature type="domain" description="EamA" evidence="2">
    <location>
        <begin position="6"/>
        <end position="146"/>
    </location>
</feature>
<keyword evidence="1" id="KW-0472">Membrane</keyword>
<dbReference type="EMBL" id="JASSPP010000001">
    <property type="protein sequence ID" value="MDK9579936.1"/>
    <property type="molecule type" value="Genomic_DNA"/>
</dbReference>